<dbReference type="CDD" id="cd03443">
    <property type="entry name" value="PaaI_thioesterase"/>
    <property type="match status" value="1"/>
</dbReference>
<dbReference type="KEGG" id="pla:Plav_0440"/>
<dbReference type="RefSeq" id="WP_011995354.1">
    <property type="nucleotide sequence ID" value="NC_009719.1"/>
</dbReference>
<reference evidence="2 3" key="1">
    <citation type="journal article" date="2011" name="Stand. Genomic Sci.">
        <title>Complete genome sequence of Parvibaculum lavamentivorans type strain (DS-1(T)).</title>
        <authorList>
            <person name="Schleheck D."/>
            <person name="Weiss M."/>
            <person name="Pitluck S."/>
            <person name="Bruce D."/>
            <person name="Land M.L."/>
            <person name="Han S."/>
            <person name="Saunders E."/>
            <person name="Tapia R."/>
            <person name="Detter C."/>
            <person name="Brettin T."/>
            <person name="Han J."/>
            <person name="Woyke T."/>
            <person name="Goodwin L."/>
            <person name="Pennacchio L."/>
            <person name="Nolan M."/>
            <person name="Cook A.M."/>
            <person name="Kjelleberg S."/>
            <person name="Thomas T."/>
        </authorList>
    </citation>
    <scope>NUCLEOTIDE SEQUENCE [LARGE SCALE GENOMIC DNA]</scope>
    <source>
        <strain evidence="3">DS-1 / DSM 13023 / NCIMB 13966</strain>
    </source>
</reference>
<gene>
    <name evidence="2" type="ordered locus">Plav_0440</name>
</gene>
<dbReference type="InterPro" id="IPR006683">
    <property type="entry name" value="Thioestr_dom"/>
</dbReference>
<feature type="domain" description="Thioesterase" evidence="1">
    <location>
        <begin position="53"/>
        <end position="124"/>
    </location>
</feature>
<dbReference type="Proteomes" id="UP000006377">
    <property type="component" value="Chromosome"/>
</dbReference>
<dbReference type="OrthoDB" id="9813158at2"/>
<evidence type="ECO:0000313" key="3">
    <source>
        <dbReference type="Proteomes" id="UP000006377"/>
    </source>
</evidence>
<dbReference type="EMBL" id="CP000774">
    <property type="protein sequence ID" value="ABS62063.1"/>
    <property type="molecule type" value="Genomic_DNA"/>
</dbReference>
<organism evidence="2 3">
    <name type="scientific">Parvibaculum lavamentivorans (strain DS-1 / DSM 13023 / NCIMB 13966)</name>
    <dbReference type="NCBI Taxonomy" id="402881"/>
    <lineage>
        <taxon>Bacteria</taxon>
        <taxon>Pseudomonadati</taxon>
        <taxon>Pseudomonadota</taxon>
        <taxon>Alphaproteobacteria</taxon>
        <taxon>Hyphomicrobiales</taxon>
        <taxon>Parvibaculaceae</taxon>
        <taxon>Parvibaculum</taxon>
    </lineage>
</organism>
<protein>
    <submittedName>
        <fullName evidence="2">Thioesterase superfamily protein</fullName>
    </submittedName>
</protein>
<dbReference type="GO" id="GO:0016790">
    <property type="term" value="F:thiolester hydrolase activity"/>
    <property type="evidence" value="ECO:0007669"/>
    <property type="project" value="UniProtKB-ARBA"/>
</dbReference>
<dbReference type="HOGENOM" id="CLU_089876_9_0_5"/>
<dbReference type="STRING" id="402881.Plav_0440"/>
<sequence>MSETKGKADINALMQAIPYARYLGITVDQRGNEVTTVLHFSQQLIGNPVLPALHGGVIGAFLETTAIAQLAFEGGAGPLPKPIGLTIDYLRSGKPVDTYGRAEITKQGRRVATVRAEAWQDDRSRPIAAAHGHFLLQAADDTTTS</sequence>
<evidence type="ECO:0000259" key="1">
    <source>
        <dbReference type="Pfam" id="PF03061"/>
    </source>
</evidence>
<dbReference type="Pfam" id="PF03061">
    <property type="entry name" value="4HBT"/>
    <property type="match status" value="1"/>
</dbReference>
<name>A7HQ80_PARL1</name>
<accession>A7HQ80</accession>
<keyword evidence="3" id="KW-1185">Reference proteome</keyword>
<dbReference type="AlphaFoldDB" id="A7HQ80"/>
<dbReference type="Gene3D" id="3.10.129.10">
    <property type="entry name" value="Hotdog Thioesterase"/>
    <property type="match status" value="1"/>
</dbReference>
<dbReference type="InterPro" id="IPR029069">
    <property type="entry name" value="HotDog_dom_sf"/>
</dbReference>
<evidence type="ECO:0000313" key="2">
    <source>
        <dbReference type="EMBL" id="ABS62063.1"/>
    </source>
</evidence>
<dbReference type="eggNOG" id="COG2050">
    <property type="taxonomic scope" value="Bacteria"/>
</dbReference>
<proteinExistence type="predicted"/>
<dbReference type="SUPFAM" id="SSF54637">
    <property type="entry name" value="Thioesterase/thiol ester dehydrase-isomerase"/>
    <property type="match status" value="1"/>
</dbReference>